<feature type="compositionally biased region" description="Polar residues" evidence="5">
    <location>
        <begin position="31"/>
        <end position="44"/>
    </location>
</feature>
<keyword evidence="2 6" id="KW-0812">Transmembrane</keyword>
<dbReference type="Pfam" id="PF01284">
    <property type="entry name" value="MARVEL"/>
    <property type="match status" value="1"/>
</dbReference>
<evidence type="ECO:0000256" key="3">
    <source>
        <dbReference type="ARBA" id="ARBA00022989"/>
    </source>
</evidence>
<evidence type="ECO:0000256" key="6">
    <source>
        <dbReference type="SAM" id="Phobius"/>
    </source>
</evidence>
<evidence type="ECO:0000256" key="5">
    <source>
        <dbReference type="SAM" id="MobiDB-lite"/>
    </source>
</evidence>
<evidence type="ECO:0000256" key="1">
    <source>
        <dbReference type="ARBA" id="ARBA00004141"/>
    </source>
</evidence>
<proteinExistence type="predicted"/>
<keyword evidence="4 6" id="KW-0472">Membrane</keyword>
<dbReference type="GO" id="GO:0016020">
    <property type="term" value="C:membrane"/>
    <property type="evidence" value="ECO:0007669"/>
    <property type="project" value="UniProtKB-SubCell"/>
</dbReference>
<sequence length="300" mass="32684">MANNPFEENPWSAQNANTGPRFGNAYEDDNNAWSGNNSSTTRMPSPSDYRAPTATTTTTTSAWTESNKTEYPENAYERVDSTSPSQDAYQFAGTRLGGVQDTDTGGAYSKVQVDSNTSPSSSPAPVPAGGKARPNNTGDAQDALPPVWDKSRMNPNKWRLLLRFLQLIASIGSLGFAAGASPYSGSDVPFDSAACFYFLFAVAILTIIWTLFHLSFWCYRRISHGHKMNRVLMGGIDLLLAILWGIGTIVEIAMFPCAPGDNDGWCDFYNVSIFWGMFSFALFLAAVGWDILGACVARKK</sequence>
<evidence type="ECO:0000259" key="7">
    <source>
        <dbReference type="Pfam" id="PF01284"/>
    </source>
</evidence>
<dbReference type="Proteomes" id="UP000646827">
    <property type="component" value="Unassembled WGS sequence"/>
</dbReference>
<feature type="domain" description="MARVEL" evidence="7">
    <location>
        <begin position="160"/>
        <end position="287"/>
    </location>
</feature>
<evidence type="ECO:0000313" key="8">
    <source>
        <dbReference type="EMBL" id="KAG2223474.1"/>
    </source>
</evidence>
<dbReference type="OrthoDB" id="3253553at2759"/>
<evidence type="ECO:0000256" key="4">
    <source>
        <dbReference type="ARBA" id="ARBA00023136"/>
    </source>
</evidence>
<feature type="compositionally biased region" description="Basic and acidic residues" evidence="5">
    <location>
        <begin position="67"/>
        <end position="80"/>
    </location>
</feature>
<dbReference type="InterPro" id="IPR008253">
    <property type="entry name" value="Marvel"/>
</dbReference>
<dbReference type="AlphaFoldDB" id="A0A8H7S673"/>
<name>A0A8H7S673_9FUNG</name>
<feature type="transmembrane region" description="Helical" evidence="6">
    <location>
        <begin position="273"/>
        <end position="297"/>
    </location>
</feature>
<feature type="transmembrane region" description="Helical" evidence="6">
    <location>
        <begin position="160"/>
        <end position="184"/>
    </location>
</feature>
<accession>A0A8H7S673</accession>
<comment type="caution">
    <text evidence="8">The sequence shown here is derived from an EMBL/GenBank/DDBJ whole genome shotgun (WGS) entry which is preliminary data.</text>
</comment>
<feature type="transmembrane region" description="Helical" evidence="6">
    <location>
        <begin position="196"/>
        <end position="219"/>
    </location>
</feature>
<gene>
    <name evidence="8" type="ORF">INT45_001222</name>
</gene>
<feature type="transmembrane region" description="Helical" evidence="6">
    <location>
        <begin position="231"/>
        <end position="253"/>
    </location>
</feature>
<comment type="subcellular location">
    <subcellularLocation>
        <location evidence="1">Membrane</location>
        <topology evidence="1">Multi-pass membrane protein</topology>
    </subcellularLocation>
</comment>
<dbReference type="EMBL" id="JAEPRB010000060">
    <property type="protein sequence ID" value="KAG2223474.1"/>
    <property type="molecule type" value="Genomic_DNA"/>
</dbReference>
<evidence type="ECO:0000256" key="2">
    <source>
        <dbReference type="ARBA" id="ARBA00022692"/>
    </source>
</evidence>
<organism evidence="8 9">
    <name type="scientific">Circinella minor</name>
    <dbReference type="NCBI Taxonomy" id="1195481"/>
    <lineage>
        <taxon>Eukaryota</taxon>
        <taxon>Fungi</taxon>
        <taxon>Fungi incertae sedis</taxon>
        <taxon>Mucoromycota</taxon>
        <taxon>Mucoromycotina</taxon>
        <taxon>Mucoromycetes</taxon>
        <taxon>Mucorales</taxon>
        <taxon>Lichtheimiaceae</taxon>
        <taxon>Circinella</taxon>
    </lineage>
</organism>
<keyword evidence="9" id="KW-1185">Reference proteome</keyword>
<reference evidence="8 9" key="1">
    <citation type="submission" date="2020-12" db="EMBL/GenBank/DDBJ databases">
        <title>Metabolic potential, ecology and presence of endohyphal bacteria is reflected in genomic diversity of Mucoromycotina.</title>
        <authorList>
            <person name="Muszewska A."/>
            <person name="Okrasinska A."/>
            <person name="Steczkiewicz K."/>
            <person name="Drgas O."/>
            <person name="Orlowska M."/>
            <person name="Perlinska-Lenart U."/>
            <person name="Aleksandrzak-Piekarczyk T."/>
            <person name="Szatraj K."/>
            <person name="Zielenkiewicz U."/>
            <person name="Pilsyk S."/>
            <person name="Malc E."/>
            <person name="Mieczkowski P."/>
            <person name="Kruszewska J.S."/>
            <person name="Biernat P."/>
            <person name="Pawlowska J."/>
        </authorList>
    </citation>
    <scope>NUCLEOTIDE SEQUENCE [LARGE SCALE GENOMIC DNA]</scope>
    <source>
        <strain evidence="8 9">CBS 142.35</strain>
    </source>
</reference>
<protein>
    <recommendedName>
        <fullName evidence="7">MARVEL domain-containing protein</fullName>
    </recommendedName>
</protein>
<feature type="compositionally biased region" description="Low complexity" evidence="5">
    <location>
        <begin position="51"/>
        <end position="64"/>
    </location>
</feature>
<evidence type="ECO:0000313" key="9">
    <source>
        <dbReference type="Proteomes" id="UP000646827"/>
    </source>
</evidence>
<feature type="region of interest" description="Disordered" evidence="5">
    <location>
        <begin position="1"/>
        <end position="150"/>
    </location>
</feature>
<keyword evidence="3 6" id="KW-1133">Transmembrane helix</keyword>